<name>A0A0F9CKP0_9ZZZZ</name>
<sequence>MGTQGPTADEVASAVKQFQGELNRNADAIGRAIGGRDMETRVKPKSNERVLERAFAQTQTILETAANLSGDHPIGVAKLIRDVWNVAIEELNY</sequence>
<reference evidence="1" key="1">
    <citation type="journal article" date="2015" name="Nature">
        <title>Complex archaea that bridge the gap between prokaryotes and eukaryotes.</title>
        <authorList>
            <person name="Spang A."/>
            <person name="Saw J.H."/>
            <person name="Jorgensen S.L."/>
            <person name="Zaremba-Niedzwiedzka K."/>
            <person name="Martijn J."/>
            <person name="Lind A.E."/>
            <person name="van Eijk R."/>
            <person name="Schleper C."/>
            <person name="Guy L."/>
            <person name="Ettema T.J."/>
        </authorList>
    </citation>
    <scope>NUCLEOTIDE SEQUENCE</scope>
</reference>
<evidence type="ECO:0000313" key="1">
    <source>
        <dbReference type="EMBL" id="KKL49878.1"/>
    </source>
</evidence>
<gene>
    <name evidence="1" type="ORF">LCGC14_2311090</name>
</gene>
<organism evidence="1">
    <name type="scientific">marine sediment metagenome</name>
    <dbReference type="NCBI Taxonomy" id="412755"/>
    <lineage>
        <taxon>unclassified sequences</taxon>
        <taxon>metagenomes</taxon>
        <taxon>ecological metagenomes</taxon>
    </lineage>
</organism>
<proteinExistence type="predicted"/>
<accession>A0A0F9CKP0</accession>
<protein>
    <submittedName>
        <fullName evidence="1">Uncharacterized protein</fullName>
    </submittedName>
</protein>
<dbReference type="AlphaFoldDB" id="A0A0F9CKP0"/>
<dbReference type="EMBL" id="LAZR01032800">
    <property type="protein sequence ID" value="KKL49878.1"/>
    <property type="molecule type" value="Genomic_DNA"/>
</dbReference>
<comment type="caution">
    <text evidence="1">The sequence shown here is derived from an EMBL/GenBank/DDBJ whole genome shotgun (WGS) entry which is preliminary data.</text>
</comment>